<name>V5RH56_SPIAP</name>
<dbReference type="EMBL" id="CP006682">
    <property type="protein sequence ID" value="AHB35874.1"/>
    <property type="molecule type" value="Genomic_DNA"/>
</dbReference>
<evidence type="ECO:0000256" key="1">
    <source>
        <dbReference type="SAM" id="SignalP"/>
    </source>
</evidence>
<dbReference type="PROSITE" id="PS51257">
    <property type="entry name" value="PROKAR_LIPOPROTEIN"/>
    <property type="match status" value="1"/>
</dbReference>
<dbReference type="PATRIC" id="fig|1276258.3.peg.27"/>
<organism evidence="2 3">
    <name type="scientific">Spiroplasma apis B31</name>
    <dbReference type="NCBI Taxonomy" id="1276258"/>
    <lineage>
        <taxon>Bacteria</taxon>
        <taxon>Bacillati</taxon>
        <taxon>Mycoplasmatota</taxon>
        <taxon>Mollicutes</taxon>
        <taxon>Entomoplasmatales</taxon>
        <taxon>Spiroplasmataceae</taxon>
        <taxon>Spiroplasma</taxon>
    </lineage>
</organism>
<dbReference type="RefSeq" id="WP_023788808.1">
    <property type="nucleotide sequence ID" value="NC_022998.1"/>
</dbReference>
<keyword evidence="3" id="KW-1185">Reference proteome</keyword>
<accession>V5RH56</accession>
<protein>
    <recommendedName>
        <fullName evidence="4">Lipoprotein</fullName>
    </recommendedName>
</protein>
<dbReference type="HOGENOM" id="CLU_729378_0_0_14"/>
<dbReference type="AlphaFoldDB" id="V5RH56"/>
<reference evidence="2 3" key="1">
    <citation type="journal article" date="2014" name="Genome Announc.">
        <title>Complete Genome Sequence of Spiroplasma apis B31T (ATCC 33834), a Bacterium Associated with May Disease of Honeybees (Apis mellifera).</title>
        <authorList>
            <person name="Ku C."/>
            <person name="Lo W.S."/>
            <person name="Chen L.L."/>
            <person name="Kuo C.H."/>
        </authorList>
    </citation>
    <scope>NUCLEOTIDE SEQUENCE [LARGE SCALE GENOMIC DNA]</scope>
    <source>
        <strain evidence="2">B31</strain>
    </source>
</reference>
<proteinExistence type="predicted"/>
<sequence length="379" mass="43185">MKKLLSIFSVLTVSSAPIATIVSCGVPTETLSIETKDGYKLSQFDNSTSKGKLGAMSIQLLEAITFTETKYQNKEKLKKQQETLGTNGLGLSLESYLKNQHEENSTVSEDLKNFEDSYSAKRNTNFSSIKYNGDVTKYNPENIKTFEVVTEVESGKAKKQYLATDENGYKIKGQGTSLKEYFKDFAKPESETTGEEAEKKEQSSLTNIKKEFDERENTLIMGNFNEVLKKEFNTKEIVKSNQNEGEEENTPVKANNLNEEGWKLFFDKNNELIQSTSTFIHGMGNLGQVVLKFDDIKDTKTPREFEITYDNFENVVLRFDLKGQKIKEKKDGDKRFDTYLYWYQPAGYQFTDEKALSNSSLKDIFKSVGKLPKITIKKI</sequence>
<evidence type="ECO:0000313" key="3">
    <source>
        <dbReference type="Proteomes" id="UP000018550"/>
    </source>
</evidence>
<evidence type="ECO:0008006" key="4">
    <source>
        <dbReference type="Google" id="ProtNLM"/>
    </source>
</evidence>
<keyword evidence="1" id="KW-0732">Signal</keyword>
<feature type="chain" id="PRO_5004740333" description="Lipoprotein" evidence="1">
    <location>
        <begin position="20"/>
        <end position="379"/>
    </location>
</feature>
<dbReference type="STRING" id="1276258.SAPIS_v1c00270"/>
<dbReference type="OrthoDB" id="388174at2"/>
<dbReference type="Proteomes" id="UP000018550">
    <property type="component" value="Chromosome"/>
</dbReference>
<evidence type="ECO:0000313" key="2">
    <source>
        <dbReference type="EMBL" id="AHB35874.1"/>
    </source>
</evidence>
<dbReference type="KEGG" id="sapi:SAPIS_v1c00270"/>
<gene>
    <name evidence="2" type="ORF">SAPIS_v1c00270</name>
</gene>
<feature type="signal peptide" evidence="1">
    <location>
        <begin position="1"/>
        <end position="19"/>
    </location>
</feature>